<keyword evidence="2" id="KW-0472">Membrane</keyword>
<evidence type="ECO:0000256" key="1">
    <source>
        <dbReference type="ARBA" id="ARBA00022481"/>
    </source>
</evidence>
<evidence type="ECO:0000256" key="2">
    <source>
        <dbReference type="SAM" id="Phobius"/>
    </source>
</evidence>
<organism evidence="3">
    <name type="scientific">mine drainage metagenome</name>
    <dbReference type="NCBI Taxonomy" id="410659"/>
    <lineage>
        <taxon>unclassified sequences</taxon>
        <taxon>metagenomes</taxon>
        <taxon>ecological metagenomes</taxon>
    </lineage>
</organism>
<dbReference type="GO" id="GO:0015628">
    <property type="term" value="P:protein secretion by the type II secretion system"/>
    <property type="evidence" value="ECO:0007669"/>
    <property type="project" value="InterPro"/>
</dbReference>
<dbReference type="Gene3D" id="3.30.700.10">
    <property type="entry name" value="Glycoprotein, Type 4 Pilin"/>
    <property type="match status" value="1"/>
</dbReference>
<dbReference type="InterPro" id="IPR031982">
    <property type="entry name" value="PilE-like"/>
</dbReference>
<comment type="caution">
    <text evidence="3">The sequence shown here is derived from an EMBL/GenBank/DDBJ whole genome shotgun (WGS) entry which is preliminary data.</text>
</comment>
<dbReference type="EMBL" id="MLJW01000485">
    <property type="protein sequence ID" value="OIQ86359.1"/>
    <property type="molecule type" value="Genomic_DNA"/>
</dbReference>
<gene>
    <name evidence="3" type="primary">fimA_13</name>
    <name evidence="3" type="ORF">GALL_318000</name>
</gene>
<dbReference type="AlphaFoldDB" id="A0A1J5R2S5"/>
<keyword evidence="2" id="KW-1133">Transmembrane helix</keyword>
<reference evidence="3" key="1">
    <citation type="submission" date="2016-10" db="EMBL/GenBank/DDBJ databases">
        <title>Sequence of Gallionella enrichment culture.</title>
        <authorList>
            <person name="Poehlein A."/>
            <person name="Muehling M."/>
            <person name="Daniel R."/>
        </authorList>
    </citation>
    <scope>NUCLEOTIDE SEQUENCE</scope>
</reference>
<keyword evidence="1" id="KW-0488">Methylation</keyword>
<name>A0A1J5R2S5_9ZZZZ</name>
<sequence>MKTQRGFTLIELMVAVAIVGILSAIAWPSYNSYIMRGKIPDATSNLASKRVLMEQYFQDNHTYVGGPACNADSTSSKYFTFSCPLAATATDYVIQAAGTGTMAGFTYTIDQDNNMQTTAAPSGWAAPSMPANCWITKNGGAC</sequence>
<dbReference type="GO" id="GO:0015627">
    <property type="term" value="C:type II protein secretion system complex"/>
    <property type="evidence" value="ECO:0007669"/>
    <property type="project" value="InterPro"/>
</dbReference>
<dbReference type="InterPro" id="IPR000983">
    <property type="entry name" value="Bac_GSPG_pilin"/>
</dbReference>
<dbReference type="GO" id="GO:0043683">
    <property type="term" value="P:type IV pilus assembly"/>
    <property type="evidence" value="ECO:0007669"/>
    <property type="project" value="InterPro"/>
</dbReference>
<dbReference type="Pfam" id="PF07963">
    <property type="entry name" value="N_methyl"/>
    <property type="match status" value="1"/>
</dbReference>
<protein>
    <submittedName>
        <fullName evidence="3">Fimbrial protein</fullName>
    </submittedName>
</protein>
<dbReference type="Pfam" id="PF16732">
    <property type="entry name" value="ComP_DUS"/>
    <property type="match status" value="1"/>
</dbReference>
<dbReference type="SUPFAM" id="SSF54523">
    <property type="entry name" value="Pili subunits"/>
    <property type="match status" value="1"/>
</dbReference>
<keyword evidence="2" id="KW-0812">Transmembrane</keyword>
<evidence type="ECO:0000313" key="3">
    <source>
        <dbReference type="EMBL" id="OIQ86359.1"/>
    </source>
</evidence>
<dbReference type="PRINTS" id="PR00813">
    <property type="entry name" value="BCTERIALGSPG"/>
</dbReference>
<proteinExistence type="predicted"/>
<dbReference type="InterPro" id="IPR012902">
    <property type="entry name" value="N_methyl_site"/>
</dbReference>
<feature type="transmembrane region" description="Helical" evidence="2">
    <location>
        <begin position="12"/>
        <end position="30"/>
    </location>
</feature>
<dbReference type="InterPro" id="IPR045584">
    <property type="entry name" value="Pilin-like"/>
</dbReference>
<dbReference type="PROSITE" id="PS00409">
    <property type="entry name" value="PROKAR_NTER_METHYL"/>
    <property type="match status" value="1"/>
</dbReference>
<dbReference type="NCBIfam" id="TIGR02532">
    <property type="entry name" value="IV_pilin_GFxxxE"/>
    <property type="match status" value="1"/>
</dbReference>
<accession>A0A1J5R2S5</accession>